<evidence type="ECO:0000313" key="10">
    <source>
        <dbReference type="EMBL" id="KAF0707897.1"/>
    </source>
</evidence>
<gene>
    <name evidence="10" type="ORF">FWK35_00036509</name>
</gene>
<dbReference type="InterPro" id="IPR012337">
    <property type="entry name" value="RNaseH-like_sf"/>
</dbReference>
<organism evidence="10 11">
    <name type="scientific">Aphis craccivora</name>
    <name type="common">Cowpea aphid</name>
    <dbReference type="NCBI Taxonomy" id="307492"/>
    <lineage>
        <taxon>Eukaryota</taxon>
        <taxon>Metazoa</taxon>
        <taxon>Ecdysozoa</taxon>
        <taxon>Arthropoda</taxon>
        <taxon>Hexapoda</taxon>
        <taxon>Insecta</taxon>
        <taxon>Pterygota</taxon>
        <taxon>Neoptera</taxon>
        <taxon>Paraneoptera</taxon>
        <taxon>Hemiptera</taxon>
        <taxon>Sternorrhyncha</taxon>
        <taxon>Aphidomorpha</taxon>
        <taxon>Aphidoidea</taxon>
        <taxon>Aphididae</taxon>
        <taxon>Aphidini</taxon>
        <taxon>Aphis</taxon>
        <taxon>Aphis</taxon>
    </lineage>
</organism>
<dbReference type="GO" id="GO:0005634">
    <property type="term" value="C:nucleus"/>
    <property type="evidence" value="ECO:0007669"/>
    <property type="project" value="UniProtKB-SubCell"/>
</dbReference>
<dbReference type="GO" id="GO:0003677">
    <property type="term" value="F:DNA binding"/>
    <property type="evidence" value="ECO:0007669"/>
    <property type="project" value="InterPro"/>
</dbReference>
<evidence type="ECO:0000313" key="11">
    <source>
        <dbReference type="Proteomes" id="UP000478052"/>
    </source>
</evidence>
<evidence type="ECO:0000256" key="4">
    <source>
        <dbReference type="ARBA" id="ARBA00022833"/>
    </source>
</evidence>
<keyword evidence="2" id="KW-0479">Metal-binding</keyword>
<dbReference type="GO" id="GO:0008270">
    <property type="term" value="F:zinc ion binding"/>
    <property type="evidence" value="ECO:0007669"/>
    <property type="project" value="UniProtKB-KW"/>
</dbReference>
<keyword evidence="7" id="KW-0539">Nucleus</keyword>
<dbReference type="SUPFAM" id="SSF140996">
    <property type="entry name" value="Hermes dimerisation domain"/>
    <property type="match status" value="1"/>
</dbReference>
<evidence type="ECO:0000259" key="9">
    <source>
        <dbReference type="PROSITE" id="PS50808"/>
    </source>
</evidence>
<dbReference type="InterPro" id="IPR003656">
    <property type="entry name" value="Znf_BED"/>
</dbReference>
<keyword evidence="5" id="KW-0805">Transcription regulation</keyword>
<accession>A0A6G0VSN2</accession>
<evidence type="ECO:0000256" key="5">
    <source>
        <dbReference type="ARBA" id="ARBA00023015"/>
    </source>
</evidence>
<dbReference type="Proteomes" id="UP000478052">
    <property type="component" value="Unassembled WGS sequence"/>
</dbReference>
<comment type="subcellular location">
    <subcellularLocation>
        <location evidence="1">Nucleus</location>
    </subcellularLocation>
</comment>
<dbReference type="PANTHER" id="PTHR46481:SF10">
    <property type="entry name" value="ZINC FINGER BED DOMAIN-CONTAINING PROTEIN 39"/>
    <property type="match status" value="1"/>
</dbReference>
<comment type="caution">
    <text evidence="10">The sequence shown here is derived from an EMBL/GenBank/DDBJ whole genome shotgun (WGS) entry which is preliminary data.</text>
</comment>
<dbReference type="PANTHER" id="PTHR46481">
    <property type="entry name" value="ZINC FINGER BED DOMAIN-CONTAINING PROTEIN 4"/>
    <property type="match status" value="1"/>
</dbReference>
<dbReference type="OrthoDB" id="1607513at2759"/>
<reference evidence="10 11" key="1">
    <citation type="submission" date="2019-08" db="EMBL/GenBank/DDBJ databases">
        <title>Whole genome of Aphis craccivora.</title>
        <authorList>
            <person name="Voronova N.V."/>
            <person name="Shulinski R.S."/>
            <person name="Bandarenka Y.V."/>
            <person name="Zhorov D.G."/>
            <person name="Warner D."/>
        </authorList>
    </citation>
    <scope>NUCLEOTIDE SEQUENCE [LARGE SCALE GENOMIC DNA]</scope>
    <source>
        <strain evidence="10">180601</strain>
        <tissue evidence="10">Whole Body</tissue>
    </source>
</reference>
<protein>
    <submittedName>
        <fullName evidence="10">Zinc finger BED domain-containing protein 1-like</fullName>
    </submittedName>
</protein>
<proteinExistence type="predicted"/>
<keyword evidence="11" id="KW-1185">Reference proteome</keyword>
<evidence type="ECO:0000256" key="3">
    <source>
        <dbReference type="ARBA" id="ARBA00022771"/>
    </source>
</evidence>
<keyword evidence="4" id="KW-0862">Zinc</keyword>
<evidence type="ECO:0000256" key="8">
    <source>
        <dbReference type="PROSITE-ProRule" id="PRU00027"/>
    </source>
</evidence>
<dbReference type="SUPFAM" id="SSF53098">
    <property type="entry name" value="Ribonuclease H-like"/>
    <property type="match status" value="1"/>
</dbReference>
<dbReference type="EMBL" id="VUJU01012356">
    <property type="protein sequence ID" value="KAF0707897.1"/>
    <property type="molecule type" value="Genomic_DNA"/>
</dbReference>
<feature type="domain" description="BED-type" evidence="9">
    <location>
        <begin position="1"/>
        <end position="51"/>
    </location>
</feature>
<dbReference type="GO" id="GO:0009791">
    <property type="term" value="P:post-embryonic development"/>
    <property type="evidence" value="ECO:0007669"/>
    <property type="project" value="UniProtKB-ARBA"/>
</dbReference>
<evidence type="ECO:0000256" key="6">
    <source>
        <dbReference type="ARBA" id="ARBA00023163"/>
    </source>
</evidence>
<dbReference type="PROSITE" id="PS50808">
    <property type="entry name" value="ZF_BED"/>
    <property type="match status" value="1"/>
</dbReference>
<dbReference type="SMART" id="SM00614">
    <property type="entry name" value="ZnF_BED"/>
    <property type="match status" value="1"/>
</dbReference>
<evidence type="ECO:0000256" key="7">
    <source>
        <dbReference type="ARBA" id="ARBA00023242"/>
    </source>
</evidence>
<evidence type="ECO:0000256" key="1">
    <source>
        <dbReference type="ARBA" id="ARBA00004123"/>
    </source>
</evidence>
<name>A0A6G0VSN2_APHCR</name>
<evidence type="ECO:0000256" key="2">
    <source>
        <dbReference type="ARBA" id="ARBA00022723"/>
    </source>
</evidence>
<dbReference type="SUPFAM" id="SSF57667">
    <property type="entry name" value="beta-beta-alpha zinc fingers"/>
    <property type="match status" value="1"/>
</dbReference>
<sequence>MSEVWQAFKKRENGVRVTCLLCDKSYSNPGSNTTNLWNHLKGKHKSNDLNEDNDLITTPSFSNSDSLNSFSHFSQQSSSSSTSANIVQETSCIKQIKMSQFIINKATKIKMDNALAYFIATSMMPYSLVEKKGFQTFVRALNPSYKLPSRKTSNLSSACLGCIELSEDHTGDNIADILHMLLLDYEIPEWKICSMTTDHGSNMIKAVNNMNISHVDCFGHVLNIAVSRILKMEEVMTVIEKVKGIHNIFAHSWKSVREIGIIQVKFGLPPVPQKPGVQSVRRTRASRLAYIWGAPLVPA</sequence>
<keyword evidence="6" id="KW-0804">Transcription</keyword>
<dbReference type="InterPro" id="IPR036236">
    <property type="entry name" value="Znf_C2H2_sf"/>
</dbReference>
<dbReference type="InterPro" id="IPR052035">
    <property type="entry name" value="ZnF_BED_domain_contain"/>
</dbReference>
<dbReference type="AlphaFoldDB" id="A0A6G0VSN2"/>
<dbReference type="Pfam" id="PF02892">
    <property type="entry name" value="zf-BED"/>
    <property type="match status" value="1"/>
</dbReference>
<keyword evidence="3 8" id="KW-0863">Zinc-finger</keyword>